<evidence type="ECO:0000313" key="1">
    <source>
        <dbReference type="EMBL" id="AXI03481.1"/>
    </source>
</evidence>
<name>A0A345P872_9GAMM</name>
<sequence>MGGCKANMTMSIGRNAGLKNSILPILHITAATWVAQELVASIGSMLLECVFSFAVCNRLSGVKQGAACFKFFNHFHYAIGDYYE</sequence>
<evidence type="ECO:0000313" key="2">
    <source>
        <dbReference type="Proteomes" id="UP000253940"/>
    </source>
</evidence>
<dbReference type="KEGG" id="mbah:HYN46_11910"/>
<accession>A0A345P872</accession>
<protein>
    <submittedName>
        <fullName evidence="1">Uncharacterized protein</fullName>
    </submittedName>
</protein>
<keyword evidence="2" id="KW-1185">Reference proteome</keyword>
<dbReference type="Proteomes" id="UP000253940">
    <property type="component" value="Chromosome"/>
</dbReference>
<proteinExistence type="predicted"/>
<dbReference type="EMBL" id="CP031222">
    <property type="protein sequence ID" value="AXI03481.1"/>
    <property type="molecule type" value="Genomic_DNA"/>
</dbReference>
<gene>
    <name evidence="1" type="ORF">HYN46_11910</name>
</gene>
<organism evidence="1 2">
    <name type="scientific">Aquirhabdus parva</name>
    <dbReference type="NCBI Taxonomy" id="2283318"/>
    <lineage>
        <taxon>Bacteria</taxon>
        <taxon>Pseudomonadati</taxon>
        <taxon>Pseudomonadota</taxon>
        <taxon>Gammaproteobacteria</taxon>
        <taxon>Moraxellales</taxon>
        <taxon>Moraxellaceae</taxon>
        <taxon>Aquirhabdus</taxon>
    </lineage>
</organism>
<dbReference type="AlphaFoldDB" id="A0A345P872"/>
<reference evidence="1 2" key="1">
    <citation type="submission" date="2018-07" db="EMBL/GenBank/DDBJ databases">
        <title>Genome sequencing of Moraxellaceae gen. HYN0046.</title>
        <authorList>
            <person name="Kim M."/>
            <person name="Yi H."/>
        </authorList>
    </citation>
    <scope>NUCLEOTIDE SEQUENCE [LARGE SCALE GENOMIC DNA]</scope>
    <source>
        <strain evidence="1 2">HYN0046</strain>
    </source>
</reference>